<dbReference type="Gene3D" id="3.40.50.410">
    <property type="entry name" value="von Willebrand factor, type A domain"/>
    <property type="match status" value="1"/>
</dbReference>
<name>A0ABM8UW13_9BACT</name>
<accession>A0ABM8UW13</accession>
<dbReference type="EMBL" id="CAJRAU010000007">
    <property type="protein sequence ID" value="CAG5072933.1"/>
    <property type="molecule type" value="Genomic_DNA"/>
</dbReference>
<protein>
    <recommendedName>
        <fullName evidence="3">VWFA domain-containing protein</fullName>
    </recommendedName>
</protein>
<dbReference type="Proteomes" id="UP000679725">
    <property type="component" value="Unassembled WGS sequence"/>
</dbReference>
<sequence length="305" mass="33527">MSKNWICVNDSQHVFDAQTAASNGYFCPTCAYGEGILVEGGSVTSQATSDLGLCIMVLDCSGSMNDAAFQNSPISKNELVARSVTAGIYSLIGNSSKEFAYMLIIGFDHEIDILLPFTNLETIFRDYPESKVFEQELLSKMKVKGGATDINEALKIAFNFTQQFINSSISSLGNYAPRVQSVMDNNFELHNIPNVRVLLFTDGGQYTTSGERILPSPFKDLSFDGKNFDLLMSAYYGEVGEKGYSQLLSLSSKCPSHFDTDQFFLFDDPKKVANLKGLFRMASGASGFCPKCLEEANTVTTDNRQ</sequence>
<dbReference type="SUPFAM" id="SSF53300">
    <property type="entry name" value="vWA-like"/>
    <property type="match status" value="1"/>
</dbReference>
<comment type="caution">
    <text evidence="1">The sequence shown here is derived from an EMBL/GenBank/DDBJ whole genome shotgun (WGS) entry which is preliminary data.</text>
</comment>
<dbReference type="RefSeq" id="WP_215235742.1">
    <property type="nucleotide sequence ID" value="NZ_CAJRAU010000007.1"/>
</dbReference>
<evidence type="ECO:0008006" key="3">
    <source>
        <dbReference type="Google" id="ProtNLM"/>
    </source>
</evidence>
<keyword evidence="2" id="KW-1185">Reference proteome</keyword>
<organism evidence="1 2">
    <name type="scientific">Dyadobacter linearis</name>
    <dbReference type="NCBI Taxonomy" id="2823330"/>
    <lineage>
        <taxon>Bacteria</taxon>
        <taxon>Pseudomonadati</taxon>
        <taxon>Bacteroidota</taxon>
        <taxon>Cytophagia</taxon>
        <taxon>Cytophagales</taxon>
        <taxon>Spirosomataceae</taxon>
        <taxon>Dyadobacter</taxon>
    </lineage>
</organism>
<dbReference type="InterPro" id="IPR036465">
    <property type="entry name" value="vWFA_dom_sf"/>
</dbReference>
<proteinExistence type="predicted"/>
<gene>
    <name evidence="1" type="ORF">DYBT9623_04469</name>
</gene>
<reference evidence="1 2" key="1">
    <citation type="submission" date="2021-04" db="EMBL/GenBank/DDBJ databases">
        <authorList>
            <person name="Rodrigo-Torres L."/>
            <person name="Arahal R. D."/>
            <person name="Lucena T."/>
        </authorList>
    </citation>
    <scope>NUCLEOTIDE SEQUENCE [LARGE SCALE GENOMIC DNA]</scope>
    <source>
        <strain evidence="1 2">CECT 9623</strain>
    </source>
</reference>
<evidence type="ECO:0000313" key="2">
    <source>
        <dbReference type="Proteomes" id="UP000679725"/>
    </source>
</evidence>
<evidence type="ECO:0000313" key="1">
    <source>
        <dbReference type="EMBL" id="CAG5072933.1"/>
    </source>
</evidence>